<dbReference type="AlphaFoldDB" id="A0A8R7UDA3"/>
<dbReference type="Gramene" id="TuG1812G0500000055.01.T01">
    <property type="protein sequence ID" value="TuG1812G0500000055.01.T01"/>
    <property type="gene ID" value="TuG1812G0500000055.01"/>
</dbReference>
<feature type="region of interest" description="Disordered" evidence="1">
    <location>
        <begin position="21"/>
        <end position="49"/>
    </location>
</feature>
<reference evidence="3" key="1">
    <citation type="journal article" date="2013" name="Nature">
        <title>Draft genome of the wheat A-genome progenitor Triticum urartu.</title>
        <authorList>
            <person name="Ling H.Q."/>
            <person name="Zhao S."/>
            <person name="Liu D."/>
            <person name="Wang J."/>
            <person name="Sun H."/>
            <person name="Zhang C."/>
            <person name="Fan H."/>
            <person name="Li D."/>
            <person name="Dong L."/>
            <person name="Tao Y."/>
            <person name="Gao C."/>
            <person name="Wu H."/>
            <person name="Li Y."/>
            <person name="Cui Y."/>
            <person name="Guo X."/>
            <person name="Zheng S."/>
            <person name="Wang B."/>
            <person name="Yu K."/>
            <person name="Liang Q."/>
            <person name="Yang W."/>
            <person name="Lou X."/>
            <person name="Chen J."/>
            <person name="Feng M."/>
            <person name="Jian J."/>
            <person name="Zhang X."/>
            <person name="Luo G."/>
            <person name="Jiang Y."/>
            <person name="Liu J."/>
            <person name="Wang Z."/>
            <person name="Sha Y."/>
            <person name="Zhang B."/>
            <person name="Wu H."/>
            <person name="Tang D."/>
            <person name="Shen Q."/>
            <person name="Xue P."/>
            <person name="Zou S."/>
            <person name="Wang X."/>
            <person name="Liu X."/>
            <person name="Wang F."/>
            <person name="Yang Y."/>
            <person name="An X."/>
            <person name="Dong Z."/>
            <person name="Zhang K."/>
            <person name="Zhang X."/>
            <person name="Luo M.C."/>
            <person name="Dvorak J."/>
            <person name="Tong Y."/>
            <person name="Wang J."/>
            <person name="Yang H."/>
            <person name="Li Z."/>
            <person name="Wang D."/>
            <person name="Zhang A."/>
            <person name="Wang J."/>
        </authorList>
    </citation>
    <scope>NUCLEOTIDE SEQUENCE</scope>
    <source>
        <strain evidence="3">cv. G1812</strain>
    </source>
</reference>
<name>A0A8R7UDA3_TRIUA</name>
<organism evidence="2 3">
    <name type="scientific">Triticum urartu</name>
    <name type="common">Red wild einkorn</name>
    <name type="synonym">Crithodium urartu</name>
    <dbReference type="NCBI Taxonomy" id="4572"/>
    <lineage>
        <taxon>Eukaryota</taxon>
        <taxon>Viridiplantae</taxon>
        <taxon>Streptophyta</taxon>
        <taxon>Embryophyta</taxon>
        <taxon>Tracheophyta</taxon>
        <taxon>Spermatophyta</taxon>
        <taxon>Magnoliopsida</taxon>
        <taxon>Liliopsida</taxon>
        <taxon>Poales</taxon>
        <taxon>Poaceae</taxon>
        <taxon>BOP clade</taxon>
        <taxon>Pooideae</taxon>
        <taxon>Triticodae</taxon>
        <taxon>Triticeae</taxon>
        <taxon>Triticinae</taxon>
        <taxon>Triticum</taxon>
    </lineage>
</organism>
<reference evidence="2" key="3">
    <citation type="submission" date="2022-06" db="UniProtKB">
        <authorList>
            <consortium name="EnsemblPlants"/>
        </authorList>
    </citation>
    <scope>IDENTIFICATION</scope>
</reference>
<accession>A0A8R7UDA3</accession>
<evidence type="ECO:0000313" key="3">
    <source>
        <dbReference type="Proteomes" id="UP000015106"/>
    </source>
</evidence>
<keyword evidence="3" id="KW-1185">Reference proteome</keyword>
<evidence type="ECO:0000313" key="2">
    <source>
        <dbReference type="EnsemblPlants" id="TuG1812G0500000055.01.T01"/>
    </source>
</evidence>
<protein>
    <submittedName>
        <fullName evidence="2">Uncharacterized protein</fullName>
    </submittedName>
</protein>
<sequence>MVARSMRTCWISPDLVGWRAGGGSGRKAARAWSTRHGVGGREEGDGSGEVRRWSRCCSSPAIGCAEASTSLSGSSEWAKFRRRLRPFPLLNRCRN</sequence>
<proteinExistence type="predicted"/>
<feature type="compositionally biased region" description="Basic and acidic residues" evidence="1">
    <location>
        <begin position="39"/>
        <end position="49"/>
    </location>
</feature>
<dbReference type="EnsemblPlants" id="TuG1812G0500000055.01.T01">
    <property type="protein sequence ID" value="TuG1812G0500000055.01.T01"/>
    <property type="gene ID" value="TuG1812G0500000055.01"/>
</dbReference>
<dbReference type="Proteomes" id="UP000015106">
    <property type="component" value="Chromosome 5"/>
</dbReference>
<reference evidence="2" key="2">
    <citation type="submission" date="2018-03" db="EMBL/GenBank/DDBJ databases">
        <title>The Triticum urartu genome reveals the dynamic nature of wheat genome evolution.</title>
        <authorList>
            <person name="Ling H."/>
            <person name="Ma B."/>
            <person name="Shi X."/>
            <person name="Liu H."/>
            <person name="Dong L."/>
            <person name="Sun H."/>
            <person name="Cao Y."/>
            <person name="Gao Q."/>
            <person name="Zheng S."/>
            <person name="Li Y."/>
            <person name="Yu Y."/>
            <person name="Du H."/>
            <person name="Qi M."/>
            <person name="Li Y."/>
            <person name="Yu H."/>
            <person name="Cui Y."/>
            <person name="Wang N."/>
            <person name="Chen C."/>
            <person name="Wu H."/>
            <person name="Zhao Y."/>
            <person name="Zhang J."/>
            <person name="Li Y."/>
            <person name="Zhou W."/>
            <person name="Zhang B."/>
            <person name="Hu W."/>
            <person name="Eijk M."/>
            <person name="Tang J."/>
            <person name="Witsenboer H."/>
            <person name="Zhao S."/>
            <person name="Li Z."/>
            <person name="Zhang A."/>
            <person name="Wang D."/>
            <person name="Liang C."/>
        </authorList>
    </citation>
    <scope>NUCLEOTIDE SEQUENCE [LARGE SCALE GENOMIC DNA]</scope>
    <source>
        <strain evidence="2">cv. G1812</strain>
    </source>
</reference>
<evidence type="ECO:0000256" key="1">
    <source>
        <dbReference type="SAM" id="MobiDB-lite"/>
    </source>
</evidence>